<dbReference type="EMBL" id="BMQJ01000002">
    <property type="protein sequence ID" value="GGP82943.1"/>
    <property type="molecule type" value="Genomic_DNA"/>
</dbReference>
<sequence length="96" mass="8873">MIGLRNTLAAGTTVLSVIAAPTAASIETAVAGTVAGAVSAGYVFAGSADGAANGGGPRHVGRTLSEAAVVHILDGSADGAANGSSSHGAVNGDSGL</sequence>
<evidence type="ECO:0000256" key="2">
    <source>
        <dbReference type="SAM" id="SignalP"/>
    </source>
</evidence>
<evidence type="ECO:0000313" key="3">
    <source>
        <dbReference type="EMBL" id="GGP82943.1"/>
    </source>
</evidence>
<feature type="signal peptide" evidence="2">
    <location>
        <begin position="1"/>
        <end position="19"/>
    </location>
</feature>
<keyword evidence="2" id="KW-0732">Signal</keyword>
<evidence type="ECO:0008006" key="5">
    <source>
        <dbReference type="Google" id="ProtNLM"/>
    </source>
</evidence>
<evidence type="ECO:0000256" key="1">
    <source>
        <dbReference type="SAM" id="MobiDB-lite"/>
    </source>
</evidence>
<accession>A0ABQ2QKC1</accession>
<evidence type="ECO:0000313" key="4">
    <source>
        <dbReference type="Proteomes" id="UP000611554"/>
    </source>
</evidence>
<comment type="caution">
    <text evidence="3">The sequence shown here is derived from an EMBL/GenBank/DDBJ whole genome shotgun (WGS) entry which is preliminary data.</text>
</comment>
<keyword evidence="4" id="KW-1185">Reference proteome</keyword>
<dbReference type="RefSeq" id="WP_189245242.1">
    <property type="nucleotide sequence ID" value="NZ_BMQJ01000002.1"/>
</dbReference>
<name>A0ABQ2QKC1_9ACTN</name>
<protein>
    <recommendedName>
        <fullName evidence="5">Chaplin domain-containing protein</fullName>
    </recommendedName>
</protein>
<feature type="compositionally biased region" description="Low complexity" evidence="1">
    <location>
        <begin position="76"/>
        <end position="89"/>
    </location>
</feature>
<gene>
    <name evidence="3" type="ORF">GCM10010140_09730</name>
</gene>
<feature type="chain" id="PRO_5046260001" description="Chaplin domain-containing protein" evidence="2">
    <location>
        <begin position="20"/>
        <end position="96"/>
    </location>
</feature>
<dbReference type="Proteomes" id="UP000611554">
    <property type="component" value="Unassembled WGS sequence"/>
</dbReference>
<reference evidence="4" key="1">
    <citation type="journal article" date="2019" name="Int. J. Syst. Evol. Microbiol.">
        <title>The Global Catalogue of Microorganisms (GCM) 10K type strain sequencing project: providing services to taxonomists for standard genome sequencing and annotation.</title>
        <authorList>
            <consortium name="The Broad Institute Genomics Platform"/>
            <consortium name="The Broad Institute Genome Sequencing Center for Infectious Disease"/>
            <person name="Wu L."/>
            <person name="Ma J."/>
        </authorList>
    </citation>
    <scope>NUCLEOTIDE SEQUENCE [LARGE SCALE GENOMIC DNA]</scope>
    <source>
        <strain evidence="4">JCM 3115</strain>
    </source>
</reference>
<feature type="region of interest" description="Disordered" evidence="1">
    <location>
        <begin position="76"/>
        <end position="96"/>
    </location>
</feature>
<proteinExistence type="predicted"/>
<organism evidence="3 4">
    <name type="scientific">Streptosporangium pseudovulgare</name>
    <dbReference type="NCBI Taxonomy" id="35765"/>
    <lineage>
        <taxon>Bacteria</taxon>
        <taxon>Bacillati</taxon>
        <taxon>Actinomycetota</taxon>
        <taxon>Actinomycetes</taxon>
        <taxon>Streptosporangiales</taxon>
        <taxon>Streptosporangiaceae</taxon>
        <taxon>Streptosporangium</taxon>
    </lineage>
</organism>